<evidence type="ECO:0000256" key="3">
    <source>
        <dbReference type="ARBA" id="ARBA00022692"/>
    </source>
</evidence>
<dbReference type="CDD" id="cd17320">
    <property type="entry name" value="MFS_MdfA_MDR_like"/>
    <property type="match status" value="1"/>
</dbReference>
<feature type="transmembrane region" description="Helical" evidence="6">
    <location>
        <begin position="51"/>
        <end position="71"/>
    </location>
</feature>
<protein>
    <submittedName>
        <fullName evidence="8">Bicyclomycin resistance protein</fullName>
    </submittedName>
</protein>
<proteinExistence type="predicted"/>
<keyword evidence="9" id="KW-1185">Reference proteome</keyword>
<feature type="transmembrane region" description="Helical" evidence="6">
    <location>
        <begin position="217"/>
        <end position="239"/>
    </location>
</feature>
<feature type="transmembrane region" description="Helical" evidence="6">
    <location>
        <begin position="83"/>
        <end position="100"/>
    </location>
</feature>
<dbReference type="HOGENOM" id="CLU_001265_47_1_5"/>
<gene>
    <name evidence="8" type="ORF">Rumeso_00106</name>
</gene>
<comment type="subcellular location">
    <subcellularLocation>
        <location evidence="1">Endomembrane system</location>
        <topology evidence="1">Multi-pass membrane protein</topology>
    </subcellularLocation>
</comment>
<dbReference type="AlphaFoldDB" id="A0A017HUU1"/>
<keyword evidence="5 6" id="KW-0472">Membrane</keyword>
<dbReference type="Gene3D" id="1.20.1720.10">
    <property type="entry name" value="Multidrug resistance protein D"/>
    <property type="match status" value="1"/>
</dbReference>
<keyword evidence="4 6" id="KW-1133">Transmembrane helix</keyword>
<dbReference type="Proteomes" id="UP000019666">
    <property type="component" value="Unassembled WGS sequence"/>
</dbReference>
<dbReference type="RefSeq" id="WP_037283092.1">
    <property type="nucleotide sequence ID" value="NZ_KK088615.1"/>
</dbReference>
<dbReference type="Pfam" id="PF07690">
    <property type="entry name" value="MFS_1"/>
    <property type="match status" value="1"/>
</dbReference>
<dbReference type="PANTHER" id="PTHR23501:SF191">
    <property type="entry name" value="VACUOLAR BASIC AMINO ACID TRANSPORTER 4"/>
    <property type="match status" value="1"/>
</dbReference>
<dbReference type="PANTHER" id="PTHR23501">
    <property type="entry name" value="MAJOR FACILITATOR SUPERFAMILY"/>
    <property type="match status" value="1"/>
</dbReference>
<organism evidence="8 9">
    <name type="scientific">Rubellimicrobium mesophilum DSM 19309</name>
    <dbReference type="NCBI Taxonomy" id="442562"/>
    <lineage>
        <taxon>Bacteria</taxon>
        <taxon>Pseudomonadati</taxon>
        <taxon>Pseudomonadota</taxon>
        <taxon>Alphaproteobacteria</taxon>
        <taxon>Rhodobacterales</taxon>
        <taxon>Roseobacteraceae</taxon>
        <taxon>Rubellimicrobium</taxon>
    </lineage>
</organism>
<evidence type="ECO:0000256" key="2">
    <source>
        <dbReference type="ARBA" id="ARBA00022448"/>
    </source>
</evidence>
<evidence type="ECO:0000259" key="7">
    <source>
        <dbReference type="PROSITE" id="PS50850"/>
    </source>
</evidence>
<dbReference type="SUPFAM" id="SSF103473">
    <property type="entry name" value="MFS general substrate transporter"/>
    <property type="match status" value="1"/>
</dbReference>
<feature type="transmembrane region" description="Helical" evidence="6">
    <location>
        <begin position="310"/>
        <end position="327"/>
    </location>
</feature>
<keyword evidence="2" id="KW-0813">Transport</keyword>
<dbReference type="GO" id="GO:0022857">
    <property type="term" value="F:transmembrane transporter activity"/>
    <property type="evidence" value="ECO:0007669"/>
    <property type="project" value="InterPro"/>
</dbReference>
<evidence type="ECO:0000256" key="4">
    <source>
        <dbReference type="ARBA" id="ARBA00022989"/>
    </source>
</evidence>
<feature type="transmembrane region" description="Helical" evidence="6">
    <location>
        <begin position="251"/>
        <end position="271"/>
    </location>
</feature>
<dbReference type="STRING" id="442562.Rumeso_00106"/>
<dbReference type="PROSITE" id="PS50850">
    <property type="entry name" value="MFS"/>
    <property type="match status" value="1"/>
</dbReference>
<dbReference type="PATRIC" id="fig|442562.3.peg.107"/>
<dbReference type="EMBL" id="AOSK01000005">
    <property type="protein sequence ID" value="EYD78277.1"/>
    <property type="molecule type" value="Genomic_DNA"/>
</dbReference>
<feature type="transmembrane region" description="Helical" evidence="6">
    <location>
        <begin position="283"/>
        <end position="304"/>
    </location>
</feature>
<feature type="transmembrane region" description="Helical" evidence="6">
    <location>
        <begin position="140"/>
        <end position="162"/>
    </location>
</feature>
<name>A0A017HUU1_9RHOB</name>
<dbReference type="GO" id="GO:0012505">
    <property type="term" value="C:endomembrane system"/>
    <property type="evidence" value="ECO:0007669"/>
    <property type="project" value="UniProtKB-SubCell"/>
</dbReference>
<feature type="transmembrane region" description="Helical" evidence="6">
    <location>
        <begin position="168"/>
        <end position="188"/>
    </location>
</feature>
<sequence>MVAVPQVRFLDRTTPPHIATLILCSGISSLNQTIFLPSLAHMAEHFETSYAVMQIAVSGYLAMTAVLQVVVGSVADTLGRRPVMLGAIAIFVLATLAALVAPTAGIFLAARMAQSTVVAGIVLSRAVVRDTVGPTEAASKLGYITMGMALIPMVGPMAGGALDEAWNWRASFLLLAVSGALVLALVAADQGETMGRRGEGLGAQLRQYPALLGSRRFWGYSLCSAFASGAFFALLGGAAFVAERLFGLTPLWTGIALGSPSIGYVAGNYLSGRYSMRVGIDRMAAWGCVVAAAGLGASLLLTLAGLSHPLLFFGFCLALGLGNGMTLPNAMAGSISVRPDLAGTASGLSGAIMTAGGAALSMLAASVLTVETGPWPLQALMAGSAALAGFSLLLVRGTSEG</sequence>
<accession>A0A017HUU1</accession>
<feature type="transmembrane region" description="Helical" evidence="6">
    <location>
        <begin position="106"/>
        <end position="128"/>
    </location>
</feature>
<feature type="transmembrane region" description="Helical" evidence="6">
    <location>
        <begin position="18"/>
        <end position="39"/>
    </location>
</feature>
<dbReference type="GO" id="GO:0005886">
    <property type="term" value="C:plasma membrane"/>
    <property type="evidence" value="ECO:0007669"/>
    <property type="project" value="TreeGrafter"/>
</dbReference>
<keyword evidence="3 6" id="KW-0812">Transmembrane</keyword>
<feature type="transmembrane region" description="Helical" evidence="6">
    <location>
        <begin position="375"/>
        <end position="395"/>
    </location>
</feature>
<dbReference type="InterPro" id="IPR011701">
    <property type="entry name" value="MFS"/>
</dbReference>
<comment type="caution">
    <text evidence="8">The sequence shown here is derived from an EMBL/GenBank/DDBJ whole genome shotgun (WGS) entry which is preliminary data.</text>
</comment>
<evidence type="ECO:0000256" key="5">
    <source>
        <dbReference type="ARBA" id="ARBA00023136"/>
    </source>
</evidence>
<feature type="domain" description="Major facilitator superfamily (MFS) profile" evidence="7">
    <location>
        <begin position="17"/>
        <end position="400"/>
    </location>
</feature>
<dbReference type="InterPro" id="IPR036259">
    <property type="entry name" value="MFS_trans_sf"/>
</dbReference>
<evidence type="ECO:0000313" key="8">
    <source>
        <dbReference type="EMBL" id="EYD78277.1"/>
    </source>
</evidence>
<reference evidence="8 9" key="1">
    <citation type="submission" date="2013-02" db="EMBL/GenBank/DDBJ databases">
        <authorList>
            <person name="Fiebig A."/>
            <person name="Goeker M."/>
            <person name="Klenk H.-P.P."/>
        </authorList>
    </citation>
    <scope>NUCLEOTIDE SEQUENCE [LARGE SCALE GENOMIC DNA]</scope>
    <source>
        <strain evidence="8 9">DSM 19309</strain>
    </source>
</reference>
<evidence type="ECO:0000256" key="6">
    <source>
        <dbReference type="SAM" id="Phobius"/>
    </source>
</evidence>
<dbReference type="OrthoDB" id="9800416at2"/>
<evidence type="ECO:0000313" key="9">
    <source>
        <dbReference type="Proteomes" id="UP000019666"/>
    </source>
</evidence>
<evidence type="ECO:0000256" key="1">
    <source>
        <dbReference type="ARBA" id="ARBA00004127"/>
    </source>
</evidence>
<feature type="transmembrane region" description="Helical" evidence="6">
    <location>
        <begin position="348"/>
        <end position="369"/>
    </location>
</feature>
<dbReference type="InterPro" id="IPR020846">
    <property type="entry name" value="MFS_dom"/>
</dbReference>